<name>A0A8X6Q8F5_NEPPI</name>
<dbReference type="Proteomes" id="UP000887013">
    <property type="component" value="Unassembled WGS sequence"/>
</dbReference>
<protein>
    <submittedName>
        <fullName evidence="1">Peptidase A2 domain-containing protein</fullName>
    </submittedName>
</protein>
<dbReference type="PROSITE" id="PS00141">
    <property type="entry name" value="ASP_PROTEASE"/>
    <property type="match status" value="1"/>
</dbReference>
<dbReference type="EMBL" id="BMAW01125439">
    <property type="protein sequence ID" value="GFU12309.1"/>
    <property type="molecule type" value="Genomic_DNA"/>
</dbReference>
<dbReference type="PANTHER" id="PTHR46888">
    <property type="entry name" value="ZINC KNUCKLE DOMAINCONTAINING PROTEIN-RELATED"/>
    <property type="match status" value="1"/>
</dbReference>
<dbReference type="PANTHER" id="PTHR46888:SF1">
    <property type="entry name" value="RIBONUCLEASE H"/>
    <property type="match status" value="1"/>
</dbReference>
<sequence>RTENFYPESRYYETYPSKEFEKRIARKCFICNSPKHLRYNCPEVKKESEHERPSNSEAQTYFVVPQKGLHLKDITLGDKTVSALIDTGSSVSRIREDLSMKIVDQQKFTKKCNILSGIDKSHVLTFKQDLVIDEDHYSLTWYVVPTKHLNIEAILGTYTLD</sequence>
<accession>A0A8X6Q8F5</accession>
<evidence type="ECO:0000313" key="2">
    <source>
        <dbReference type="Proteomes" id="UP000887013"/>
    </source>
</evidence>
<dbReference type="Gene3D" id="2.40.70.10">
    <property type="entry name" value="Acid Proteases"/>
    <property type="match status" value="1"/>
</dbReference>
<dbReference type="GO" id="GO:0004190">
    <property type="term" value="F:aspartic-type endopeptidase activity"/>
    <property type="evidence" value="ECO:0007669"/>
    <property type="project" value="InterPro"/>
</dbReference>
<dbReference type="InterPro" id="IPR001969">
    <property type="entry name" value="Aspartic_peptidase_AS"/>
</dbReference>
<dbReference type="SUPFAM" id="SSF50630">
    <property type="entry name" value="Acid proteases"/>
    <property type="match status" value="1"/>
</dbReference>
<evidence type="ECO:0000313" key="1">
    <source>
        <dbReference type="EMBL" id="GFU12309.1"/>
    </source>
</evidence>
<dbReference type="CDD" id="cd00303">
    <property type="entry name" value="retropepsin_like"/>
    <property type="match status" value="1"/>
</dbReference>
<dbReference type="GO" id="GO:0006508">
    <property type="term" value="P:proteolysis"/>
    <property type="evidence" value="ECO:0007669"/>
    <property type="project" value="InterPro"/>
</dbReference>
<gene>
    <name evidence="1" type="primary">AVEN_130998_1</name>
    <name evidence="1" type="ORF">NPIL_171701</name>
</gene>
<organism evidence="1 2">
    <name type="scientific">Nephila pilipes</name>
    <name type="common">Giant wood spider</name>
    <name type="synonym">Nephila maculata</name>
    <dbReference type="NCBI Taxonomy" id="299642"/>
    <lineage>
        <taxon>Eukaryota</taxon>
        <taxon>Metazoa</taxon>
        <taxon>Ecdysozoa</taxon>
        <taxon>Arthropoda</taxon>
        <taxon>Chelicerata</taxon>
        <taxon>Arachnida</taxon>
        <taxon>Araneae</taxon>
        <taxon>Araneomorphae</taxon>
        <taxon>Entelegynae</taxon>
        <taxon>Araneoidea</taxon>
        <taxon>Nephilidae</taxon>
        <taxon>Nephila</taxon>
    </lineage>
</organism>
<dbReference type="AlphaFoldDB" id="A0A8X6Q8F5"/>
<keyword evidence="2" id="KW-1185">Reference proteome</keyword>
<feature type="non-terminal residue" evidence="1">
    <location>
        <position position="1"/>
    </location>
</feature>
<dbReference type="InterPro" id="IPR021109">
    <property type="entry name" value="Peptidase_aspartic_dom_sf"/>
</dbReference>
<comment type="caution">
    <text evidence="1">The sequence shown here is derived from an EMBL/GenBank/DDBJ whole genome shotgun (WGS) entry which is preliminary data.</text>
</comment>
<reference evidence="1" key="1">
    <citation type="submission" date="2020-08" db="EMBL/GenBank/DDBJ databases">
        <title>Multicomponent nature underlies the extraordinary mechanical properties of spider dragline silk.</title>
        <authorList>
            <person name="Kono N."/>
            <person name="Nakamura H."/>
            <person name="Mori M."/>
            <person name="Yoshida Y."/>
            <person name="Ohtoshi R."/>
            <person name="Malay A.D."/>
            <person name="Moran D.A.P."/>
            <person name="Tomita M."/>
            <person name="Numata K."/>
            <person name="Arakawa K."/>
        </authorList>
    </citation>
    <scope>NUCLEOTIDE SEQUENCE</scope>
</reference>
<proteinExistence type="predicted"/>